<dbReference type="GO" id="GO:0004089">
    <property type="term" value="F:carbonate dehydratase activity"/>
    <property type="evidence" value="ECO:0007669"/>
    <property type="project" value="InterPro"/>
</dbReference>
<accession>A0A2H0XCW3</accession>
<dbReference type="SUPFAM" id="SSF53056">
    <property type="entry name" value="beta-carbonic anhydrase, cab"/>
    <property type="match status" value="1"/>
</dbReference>
<dbReference type="InterPro" id="IPR036874">
    <property type="entry name" value="Carbonic_anhydrase_sf"/>
</dbReference>
<sequence length="137" mass="15613">MHKAKNCIITCIDFRLQKAYSDFIKSHDLLGESDIISLAGCSRDLVKPLEGWHKESLLRQIELSVKLHNPDTIVVLDHQDCGGYAQDGTINQGLPLEEDLVEHARWAKVAKDLLREIYPTKNVEVYFVRLDGKVEEI</sequence>
<dbReference type="AlphaFoldDB" id="A0A2H0XCW3"/>
<gene>
    <name evidence="1" type="ORF">COT50_00885</name>
</gene>
<reference evidence="2" key="1">
    <citation type="submission" date="2017-09" db="EMBL/GenBank/DDBJ databases">
        <title>Depth-based differentiation of microbial function through sediment-hosted aquifers and enrichment of novel symbionts in the deep terrestrial subsurface.</title>
        <authorList>
            <person name="Probst A.J."/>
            <person name="Ladd B."/>
            <person name="Jarett J.K."/>
            <person name="Geller-Mcgrath D.E."/>
            <person name="Sieber C.M.K."/>
            <person name="Emerson J.B."/>
            <person name="Anantharaman K."/>
            <person name="Thomas B.C."/>
            <person name="Malmstrom R."/>
            <person name="Stieglmeier M."/>
            <person name="Klingl A."/>
            <person name="Woyke T."/>
            <person name="Ryan C.M."/>
            <person name="Banfield J.F."/>
        </authorList>
    </citation>
    <scope>NUCLEOTIDE SEQUENCE [LARGE SCALE GENOMIC DNA]</scope>
</reference>
<protein>
    <recommendedName>
        <fullName evidence="3">Carbonic anhydrase</fullName>
    </recommendedName>
</protein>
<evidence type="ECO:0000313" key="1">
    <source>
        <dbReference type="EMBL" id="PIS22655.1"/>
    </source>
</evidence>
<dbReference type="InterPro" id="IPR046871">
    <property type="entry name" value="Pro_CA_2"/>
</dbReference>
<dbReference type="Proteomes" id="UP000231252">
    <property type="component" value="Unassembled WGS sequence"/>
</dbReference>
<dbReference type="Pfam" id="PF20393">
    <property type="entry name" value="Pro_CA_2"/>
    <property type="match status" value="1"/>
</dbReference>
<dbReference type="EMBL" id="PEYU01000014">
    <property type="protein sequence ID" value="PIS22655.1"/>
    <property type="molecule type" value="Genomic_DNA"/>
</dbReference>
<comment type="caution">
    <text evidence="1">The sequence shown here is derived from an EMBL/GenBank/DDBJ whole genome shotgun (WGS) entry which is preliminary data.</text>
</comment>
<evidence type="ECO:0000313" key="2">
    <source>
        <dbReference type="Proteomes" id="UP000231252"/>
    </source>
</evidence>
<proteinExistence type="predicted"/>
<name>A0A2H0XCW3_UNCKA</name>
<dbReference type="GO" id="GO:0008270">
    <property type="term" value="F:zinc ion binding"/>
    <property type="evidence" value="ECO:0007669"/>
    <property type="project" value="InterPro"/>
</dbReference>
<organism evidence="1 2">
    <name type="scientific">candidate division WWE3 bacterium CG08_land_8_20_14_0_20_41_10</name>
    <dbReference type="NCBI Taxonomy" id="1975085"/>
    <lineage>
        <taxon>Bacteria</taxon>
        <taxon>Katanobacteria</taxon>
    </lineage>
</organism>
<dbReference type="Gene3D" id="3.40.1050.10">
    <property type="entry name" value="Carbonic anhydrase"/>
    <property type="match status" value="1"/>
</dbReference>
<evidence type="ECO:0008006" key="3">
    <source>
        <dbReference type="Google" id="ProtNLM"/>
    </source>
</evidence>